<feature type="compositionally biased region" description="Polar residues" evidence="6">
    <location>
        <begin position="1069"/>
        <end position="1079"/>
    </location>
</feature>
<dbReference type="Proteomes" id="UP000008698">
    <property type="component" value="Unassembled WGS sequence"/>
</dbReference>
<dbReference type="RefSeq" id="XP_003006201.1">
    <property type="nucleotide sequence ID" value="XM_003006155.1"/>
</dbReference>
<feature type="region of interest" description="Disordered" evidence="6">
    <location>
        <begin position="144"/>
        <end position="219"/>
    </location>
</feature>
<dbReference type="OMA" id="GWDKDWH"/>
<dbReference type="PROSITE" id="PS50600">
    <property type="entry name" value="ULP_PROTEASE"/>
    <property type="match status" value="1"/>
</dbReference>
<evidence type="ECO:0000313" key="8">
    <source>
        <dbReference type="EMBL" id="EEY18045.1"/>
    </source>
</evidence>
<dbReference type="eggNOG" id="KOG0779">
    <property type="taxonomic scope" value="Eukaryota"/>
</dbReference>
<dbReference type="HOGENOM" id="CLU_286406_0_0_1"/>
<protein>
    <submittedName>
        <fullName evidence="8">Sentrin-specific protease</fullName>
    </submittedName>
</protein>
<feature type="compositionally biased region" description="Basic and acidic residues" evidence="6">
    <location>
        <begin position="175"/>
        <end position="184"/>
    </location>
</feature>
<gene>
    <name evidence="8" type="ORF">VDBG_04154</name>
</gene>
<dbReference type="GO" id="GO:0016926">
    <property type="term" value="P:protein desumoylation"/>
    <property type="evidence" value="ECO:0007669"/>
    <property type="project" value="TreeGrafter"/>
</dbReference>
<dbReference type="Pfam" id="PF02902">
    <property type="entry name" value="Peptidase_C48"/>
    <property type="match status" value="1"/>
</dbReference>
<dbReference type="GO" id="GO:0005634">
    <property type="term" value="C:nucleus"/>
    <property type="evidence" value="ECO:0007669"/>
    <property type="project" value="TreeGrafter"/>
</dbReference>
<accession>C9SFV0</accession>
<evidence type="ECO:0000259" key="7">
    <source>
        <dbReference type="PROSITE" id="PS50600"/>
    </source>
</evidence>
<dbReference type="Gene3D" id="3.40.395.10">
    <property type="entry name" value="Adenoviral Proteinase, Chain A"/>
    <property type="match status" value="1"/>
</dbReference>
<dbReference type="SUPFAM" id="SSF54001">
    <property type="entry name" value="Cysteine proteinases"/>
    <property type="match status" value="1"/>
</dbReference>
<evidence type="ECO:0000256" key="6">
    <source>
        <dbReference type="SAM" id="MobiDB-lite"/>
    </source>
</evidence>
<feature type="region of interest" description="Disordered" evidence="6">
    <location>
        <begin position="1"/>
        <end position="115"/>
    </location>
</feature>
<feature type="region of interest" description="Disordered" evidence="6">
    <location>
        <begin position="816"/>
        <end position="965"/>
    </location>
</feature>
<keyword evidence="5" id="KW-0378">Hydrolase</keyword>
<reference evidence="9" key="1">
    <citation type="journal article" date="2011" name="PLoS Pathog.">
        <title>Comparative genomics yields insights into niche adaptation of plant vascular wilt pathogens.</title>
        <authorList>
            <person name="Klosterman S.J."/>
            <person name="Subbarao K.V."/>
            <person name="Kang S."/>
            <person name="Veronese P."/>
            <person name="Gold S.E."/>
            <person name="Thomma B.P.H.J."/>
            <person name="Chen Z."/>
            <person name="Henrissat B."/>
            <person name="Lee Y.-H."/>
            <person name="Park J."/>
            <person name="Garcia-Pedrajas M.D."/>
            <person name="Barbara D.J."/>
            <person name="Anchieta A."/>
            <person name="de Jonge R."/>
            <person name="Santhanam P."/>
            <person name="Maruthachalam K."/>
            <person name="Atallah Z."/>
            <person name="Amyotte S.G."/>
            <person name="Paz Z."/>
            <person name="Inderbitzin P."/>
            <person name="Hayes R.J."/>
            <person name="Heiman D.I."/>
            <person name="Young S."/>
            <person name="Zeng Q."/>
            <person name="Engels R."/>
            <person name="Galagan J."/>
            <person name="Cuomo C.A."/>
            <person name="Dobinson K.F."/>
            <person name="Ma L.-J."/>
        </authorList>
    </citation>
    <scope>NUCLEOTIDE SEQUENCE [LARGE SCALE GENOMIC DNA]</scope>
    <source>
        <strain evidence="9">VaMs.102 / ATCC MYA-4576 / FGSC 10136</strain>
    </source>
</reference>
<dbReference type="InterPro" id="IPR003653">
    <property type="entry name" value="Peptidase_C48_C"/>
</dbReference>
<feature type="compositionally biased region" description="Basic and acidic residues" evidence="6">
    <location>
        <begin position="404"/>
        <end position="416"/>
    </location>
</feature>
<comment type="similarity">
    <text evidence="1">Belongs to the peptidase C48 family.</text>
</comment>
<feature type="compositionally biased region" description="Low complexity" evidence="6">
    <location>
        <begin position="917"/>
        <end position="928"/>
    </location>
</feature>
<dbReference type="InterPro" id="IPR057501">
    <property type="entry name" value="DeUb_enz_PH"/>
</dbReference>
<feature type="region of interest" description="Disordered" evidence="6">
    <location>
        <begin position="370"/>
        <end position="448"/>
    </location>
</feature>
<feature type="domain" description="Ubiquitin-like protease family profile" evidence="7">
    <location>
        <begin position="487"/>
        <end position="745"/>
    </location>
</feature>
<dbReference type="Pfam" id="PF25424">
    <property type="entry name" value="PH_35"/>
    <property type="match status" value="1"/>
</dbReference>
<dbReference type="PANTHER" id="PTHR46896:SF3">
    <property type="entry name" value="FI06413P-RELATED"/>
    <property type="match status" value="1"/>
</dbReference>
<dbReference type="OrthoDB" id="442460at2759"/>
<evidence type="ECO:0000256" key="2">
    <source>
        <dbReference type="ARBA" id="ARBA00022553"/>
    </source>
</evidence>
<feature type="compositionally biased region" description="Basic and acidic residues" evidence="6">
    <location>
        <begin position="199"/>
        <end position="214"/>
    </location>
</feature>
<feature type="compositionally biased region" description="Basic and acidic residues" evidence="6">
    <location>
        <begin position="377"/>
        <end position="388"/>
    </location>
</feature>
<name>C9SFV0_VERA1</name>
<dbReference type="KEGG" id="val:VDBG_04154"/>
<dbReference type="STRING" id="526221.C9SFV0"/>
<dbReference type="GeneID" id="9534844"/>
<evidence type="ECO:0000256" key="3">
    <source>
        <dbReference type="ARBA" id="ARBA00022670"/>
    </source>
</evidence>
<keyword evidence="9" id="KW-1185">Reference proteome</keyword>
<keyword evidence="3 8" id="KW-0645">Protease</keyword>
<feature type="region of interest" description="Disordered" evidence="6">
    <location>
        <begin position="977"/>
        <end position="1079"/>
    </location>
</feature>
<feature type="compositionally biased region" description="Polar residues" evidence="6">
    <location>
        <begin position="862"/>
        <end position="873"/>
    </location>
</feature>
<evidence type="ECO:0000256" key="4">
    <source>
        <dbReference type="ARBA" id="ARBA00022786"/>
    </source>
</evidence>
<evidence type="ECO:0000256" key="1">
    <source>
        <dbReference type="ARBA" id="ARBA00005234"/>
    </source>
</evidence>
<feature type="compositionally biased region" description="Polar residues" evidence="6">
    <location>
        <begin position="185"/>
        <end position="195"/>
    </location>
</feature>
<dbReference type="InterPro" id="IPR038765">
    <property type="entry name" value="Papain-like_cys_pep_sf"/>
</dbReference>
<organism evidence="9">
    <name type="scientific">Verticillium alfalfae (strain VaMs.102 / ATCC MYA-4576 / FGSC 10136)</name>
    <name type="common">Verticillium wilt of alfalfa</name>
    <name type="synonym">Verticillium albo-atrum</name>
    <dbReference type="NCBI Taxonomy" id="526221"/>
    <lineage>
        <taxon>Eukaryota</taxon>
        <taxon>Fungi</taxon>
        <taxon>Dikarya</taxon>
        <taxon>Ascomycota</taxon>
        <taxon>Pezizomycotina</taxon>
        <taxon>Sordariomycetes</taxon>
        <taxon>Hypocreomycetidae</taxon>
        <taxon>Glomerellales</taxon>
        <taxon>Plectosphaerellaceae</taxon>
        <taxon>Verticillium</taxon>
    </lineage>
</organism>
<feature type="compositionally biased region" description="Basic and acidic residues" evidence="6">
    <location>
        <begin position="931"/>
        <end position="942"/>
    </location>
</feature>
<feature type="compositionally biased region" description="Polar residues" evidence="6">
    <location>
        <begin position="146"/>
        <end position="158"/>
    </location>
</feature>
<dbReference type="InterPro" id="IPR051947">
    <property type="entry name" value="Sentrin-specific_protease"/>
</dbReference>
<sequence>MGSKKHVLKGTFQPQNNLKPEGGFMGRFRGVGHSMARFLPKFKDDSDDMSTDNAPEAKATQKPHRSGLMSQKATSSRSGDKRRQSPEIDELAEDEKHHAKRQRRSNDLKTPPRVDIAALESRRTVAIAKRDVEEVQRITDQLEGNRLSSRTYQQSSKQPPEAIDSDDELNASPTKEIDASRDSRMSLNGQVSPLNRKTPKGDIRKTKFQERQESQDEEVTLSRAVSGKVRFDAKQCGQTIRLRLNKKDTFSLVPVDKAGEKLDMQWLTLTLRDCIKIKFSEESQHLVFFRSYKSVISPKLCIEIPSIPDVIAIIRWIFSAIATGAQDLKSVKLEHPPRETLQKVFDNLYQSAPAQVDPNVHRIRDLESTDAAQNHIQQDKRRGLDPRLCRQGRGSSPPSPETAETTRRISLRDRMKVGSNSPSEVDKSQLRRKSPRSHQVERRTSDDIETSSTMTFINNQWIKNYPDWDKMWEDKPLIYPASGKNRAQIIKDDISRLEEHQCLNDNLIVFYLRYLQDQLETENAGWSERILFMNPWFYERLGQQKGRGVDYDAVKSWTAKIDLLSKDYIIVPVNEAAHWYLAIICHPGKLLPATARDDNKTIVTNVGEEDMPQPGSQIQSTPDAAVDVQDDSEADVRIVSDIAPGNPPKLFKEIALSKAQTRKLDGGGKRPAEPGDARIITLDSMGNTHSRTCTNLKDYLVQEIKHKRRIDVETPPRFGWTARGIPEQSDFSSCGIFLLAYVERFLKQPDQVISDIVNKKDLGWSDIDPVAMRVNIRELIIRLRQEQNVQRDKERQAKQDAKALKLAQKKLVIPAVDSSPAHAAQTTGTTNPRKPVQEIQVSSSDPPSSGKTGNLTAADPQDGQSPSNQNIGSSPKPVRPPPQSNQALKALPCRSPKVDPLVDTSDIERLASRDDSSLVPPILSSSSSERGTPKRKEPHDELTLSEANPPAPRRRFRNPKKRYDGMVALERNSWSYFSMSGDHGERPESPEKQQTKHAERGNSQAIVVVDESPQSEKTLEKRTTSPHFTLSPSLGRRSQRGLVTQNTPSRGDRGKKVVYGGTGRRAANGDNNIDLTGAD</sequence>
<feature type="compositionally biased region" description="Polar residues" evidence="6">
    <location>
        <begin position="68"/>
        <end position="77"/>
    </location>
</feature>
<keyword evidence="2" id="KW-0597">Phosphoprotein</keyword>
<feature type="compositionally biased region" description="Basic and acidic residues" evidence="6">
    <location>
        <begin position="906"/>
        <end position="916"/>
    </location>
</feature>
<keyword evidence="4" id="KW-0833">Ubl conjugation pathway</keyword>
<evidence type="ECO:0000256" key="5">
    <source>
        <dbReference type="ARBA" id="ARBA00022801"/>
    </source>
</evidence>
<proteinExistence type="inferred from homology"/>
<dbReference type="GO" id="GO:0005737">
    <property type="term" value="C:cytoplasm"/>
    <property type="evidence" value="ECO:0007669"/>
    <property type="project" value="TreeGrafter"/>
</dbReference>
<feature type="compositionally biased region" description="Polar residues" evidence="6">
    <location>
        <begin position="839"/>
        <end position="855"/>
    </location>
</feature>
<dbReference type="PANTHER" id="PTHR46896">
    <property type="entry name" value="SENTRIN-SPECIFIC PROTEASE"/>
    <property type="match status" value="1"/>
</dbReference>
<evidence type="ECO:0000313" key="9">
    <source>
        <dbReference type="Proteomes" id="UP000008698"/>
    </source>
</evidence>
<dbReference type="GO" id="GO:0006508">
    <property type="term" value="P:proteolysis"/>
    <property type="evidence" value="ECO:0007669"/>
    <property type="project" value="UniProtKB-KW"/>
</dbReference>
<feature type="compositionally biased region" description="Basic and acidic residues" evidence="6">
    <location>
        <begin position="982"/>
        <end position="1000"/>
    </location>
</feature>
<dbReference type="AlphaFoldDB" id="C9SFV0"/>
<dbReference type="EMBL" id="DS985217">
    <property type="protein sequence ID" value="EEY18045.1"/>
    <property type="molecule type" value="Genomic_DNA"/>
</dbReference>
<dbReference type="GO" id="GO:0070139">
    <property type="term" value="F:SUMO-specific endopeptidase activity"/>
    <property type="evidence" value="ECO:0007669"/>
    <property type="project" value="TreeGrafter"/>
</dbReference>